<feature type="domain" description="ChsH2 C-terminal OB-fold" evidence="1">
    <location>
        <begin position="68"/>
        <end position="129"/>
    </location>
</feature>
<dbReference type="InterPro" id="IPR052513">
    <property type="entry name" value="Thioester_dehydratase-like"/>
</dbReference>
<dbReference type="PANTHER" id="PTHR34075">
    <property type="entry name" value="BLR3430 PROTEIN"/>
    <property type="match status" value="1"/>
</dbReference>
<dbReference type="Gene3D" id="6.10.30.10">
    <property type="match status" value="1"/>
</dbReference>
<keyword evidence="4" id="KW-1185">Reference proteome</keyword>
<dbReference type="InterPro" id="IPR012340">
    <property type="entry name" value="NA-bd_OB-fold"/>
</dbReference>
<protein>
    <submittedName>
        <fullName evidence="3">Zn-ribbon domain-containing OB-fold protein</fullName>
    </submittedName>
</protein>
<evidence type="ECO:0000259" key="2">
    <source>
        <dbReference type="Pfam" id="PF12172"/>
    </source>
</evidence>
<dbReference type="EMBL" id="JBHUFB010000009">
    <property type="protein sequence ID" value="MFD1812167.1"/>
    <property type="molecule type" value="Genomic_DNA"/>
</dbReference>
<evidence type="ECO:0000313" key="4">
    <source>
        <dbReference type="Proteomes" id="UP001597286"/>
    </source>
</evidence>
<sequence>MSGAATDGVSGTAAVEFPWGPAPDGLDQPYWDGLLAGELRLQRCGNCAEWIWGPQWICATCHTFDPGWETVEAVGAVYSWARSHYPFITELAERIPYVTVLVELPGAGNRRVLGILTGDDTDVRIGDPVVGHIELDEGATWPLLRWRRREGAQA</sequence>
<accession>A0ABW4P121</accession>
<name>A0ABW4P121_9NOCA</name>
<dbReference type="PANTHER" id="PTHR34075:SF5">
    <property type="entry name" value="BLR3430 PROTEIN"/>
    <property type="match status" value="1"/>
</dbReference>
<organism evidence="3 4">
    <name type="scientific">Rhodococcus gannanensis</name>
    <dbReference type="NCBI Taxonomy" id="1960308"/>
    <lineage>
        <taxon>Bacteria</taxon>
        <taxon>Bacillati</taxon>
        <taxon>Actinomycetota</taxon>
        <taxon>Actinomycetes</taxon>
        <taxon>Mycobacteriales</taxon>
        <taxon>Nocardiaceae</taxon>
        <taxon>Rhodococcus</taxon>
    </lineage>
</organism>
<dbReference type="InterPro" id="IPR022002">
    <property type="entry name" value="ChsH2_Znr"/>
</dbReference>
<dbReference type="RefSeq" id="WP_378484685.1">
    <property type="nucleotide sequence ID" value="NZ_JBHUFB010000009.1"/>
</dbReference>
<feature type="domain" description="ChsH2 rubredoxin-like zinc ribbon" evidence="2">
    <location>
        <begin position="31"/>
        <end position="65"/>
    </location>
</feature>
<dbReference type="InterPro" id="IPR002878">
    <property type="entry name" value="ChsH2_C"/>
</dbReference>
<dbReference type="Pfam" id="PF12172">
    <property type="entry name" value="zf-ChsH2"/>
    <property type="match status" value="1"/>
</dbReference>
<gene>
    <name evidence="3" type="ORF">ACFSJG_08075</name>
</gene>
<dbReference type="Proteomes" id="UP001597286">
    <property type="component" value="Unassembled WGS sequence"/>
</dbReference>
<evidence type="ECO:0000259" key="1">
    <source>
        <dbReference type="Pfam" id="PF01796"/>
    </source>
</evidence>
<comment type="caution">
    <text evidence="3">The sequence shown here is derived from an EMBL/GenBank/DDBJ whole genome shotgun (WGS) entry which is preliminary data.</text>
</comment>
<dbReference type="SUPFAM" id="SSF50249">
    <property type="entry name" value="Nucleic acid-binding proteins"/>
    <property type="match status" value="1"/>
</dbReference>
<reference evidence="4" key="1">
    <citation type="journal article" date="2019" name="Int. J. Syst. Evol. Microbiol.">
        <title>The Global Catalogue of Microorganisms (GCM) 10K type strain sequencing project: providing services to taxonomists for standard genome sequencing and annotation.</title>
        <authorList>
            <consortium name="The Broad Institute Genomics Platform"/>
            <consortium name="The Broad Institute Genome Sequencing Center for Infectious Disease"/>
            <person name="Wu L."/>
            <person name="Ma J."/>
        </authorList>
    </citation>
    <scope>NUCLEOTIDE SEQUENCE [LARGE SCALE GENOMIC DNA]</scope>
    <source>
        <strain evidence="4">DT72</strain>
    </source>
</reference>
<dbReference type="Pfam" id="PF01796">
    <property type="entry name" value="OB_ChsH2_C"/>
    <property type="match status" value="1"/>
</dbReference>
<evidence type="ECO:0000313" key="3">
    <source>
        <dbReference type="EMBL" id="MFD1812167.1"/>
    </source>
</evidence>
<proteinExistence type="predicted"/>